<evidence type="ECO:0000313" key="3">
    <source>
        <dbReference type="Proteomes" id="UP000199494"/>
    </source>
</evidence>
<dbReference type="InterPro" id="IPR039420">
    <property type="entry name" value="WalR-like"/>
</dbReference>
<dbReference type="PANTHER" id="PTHR43214">
    <property type="entry name" value="TWO-COMPONENT RESPONSE REGULATOR"/>
    <property type="match status" value="1"/>
</dbReference>
<dbReference type="InterPro" id="IPR016032">
    <property type="entry name" value="Sig_transdc_resp-reg_C-effctor"/>
</dbReference>
<proteinExistence type="predicted"/>
<dbReference type="PANTHER" id="PTHR43214:SF43">
    <property type="entry name" value="TWO-COMPONENT RESPONSE REGULATOR"/>
    <property type="match status" value="1"/>
</dbReference>
<dbReference type="GO" id="GO:0006355">
    <property type="term" value="P:regulation of DNA-templated transcription"/>
    <property type="evidence" value="ECO:0007669"/>
    <property type="project" value="InterPro"/>
</dbReference>
<dbReference type="STRING" id="530584.SAMN05421630_1011316"/>
<dbReference type="InterPro" id="IPR000792">
    <property type="entry name" value="Tscrpt_reg_LuxR_C"/>
</dbReference>
<accession>A0A222VZF1</accession>
<dbReference type="InterPro" id="IPR001789">
    <property type="entry name" value="Sig_transdc_resp-reg_receiver"/>
</dbReference>
<gene>
    <name evidence="2" type="ORF">SAMN05421630_1011316</name>
</gene>
<evidence type="ECO:0000313" key="2">
    <source>
        <dbReference type="EMBL" id="SDC32690.1"/>
    </source>
</evidence>
<dbReference type="AlphaFoldDB" id="A0A222VZF1"/>
<dbReference type="SMART" id="SM00421">
    <property type="entry name" value="HTH_LUXR"/>
    <property type="match status" value="1"/>
</dbReference>
<dbReference type="InterPro" id="IPR011006">
    <property type="entry name" value="CheY-like_superfamily"/>
</dbReference>
<dbReference type="Proteomes" id="UP000199494">
    <property type="component" value="Unassembled WGS sequence"/>
</dbReference>
<keyword evidence="3" id="KW-1185">Reference proteome</keyword>
<keyword evidence="1 2" id="KW-0238">DNA-binding</keyword>
<protein>
    <submittedName>
        <fullName evidence="2">DNA-binding response regulator, NarL/FixJ family, contains REC and HTH domains</fullName>
    </submittedName>
</protein>
<dbReference type="Gene3D" id="1.10.10.10">
    <property type="entry name" value="Winged helix-like DNA-binding domain superfamily/Winged helix DNA-binding domain"/>
    <property type="match status" value="1"/>
</dbReference>
<reference evidence="2 3" key="1">
    <citation type="submission" date="2016-10" db="EMBL/GenBank/DDBJ databases">
        <authorList>
            <person name="de Groot N.N."/>
        </authorList>
    </citation>
    <scope>NUCLEOTIDE SEQUENCE [LARGE SCALE GENOMIC DNA]</scope>
    <source>
        <strain evidence="2 3">CGMCC 4.5506</strain>
    </source>
</reference>
<dbReference type="SMART" id="SM00448">
    <property type="entry name" value="REC"/>
    <property type="match status" value="1"/>
</dbReference>
<dbReference type="PROSITE" id="PS50043">
    <property type="entry name" value="HTH_LUXR_2"/>
    <property type="match status" value="1"/>
</dbReference>
<dbReference type="KEGG" id="pmad:BAY61_14675"/>
<sequence>MAEITVTVVDDHPAIVVGVEHWYASAPRPIRVVAAGATAKAAWLPPGDTADVVVFDLQLSSRGVPAYGDLRRLVDAGRRVIVYTMRDDEQAALTCLDIGAFTYLTKTEGADHLVAATIAAGEDRPYTPPALAGALSANTRSDRPQLSAREEEVLVEWFQCESRDLVAQRLNISAKTVTTYLDRVRLKYANVGRPARSKAALVARAIQDGLVQVDDL</sequence>
<organism evidence="2 3">
    <name type="scientific">Prauserella marina</name>
    <dbReference type="NCBI Taxonomy" id="530584"/>
    <lineage>
        <taxon>Bacteria</taxon>
        <taxon>Bacillati</taxon>
        <taxon>Actinomycetota</taxon>
        <taxon>Actinomycetes</taxon>
        <taxon>Pseudonocardiales</taxon>
        <taxon>Pseudonocardiaceae</taxon>
        <taxon>Prauserella</taxon>
    </lineage>
</organism>
<evidence type="ECO:0000256" key="1">
    <source>
        <dbReference type="ARBA" id="ARBA00023125"/>
    </source>
</evidence>
<dbReference type="Gene3D" id="3.40.50.2300">
    <property type="match status" value="1"/>
</dbReference>
<dbReference type="Pfam" id="PF00072">
    <property type="entry name" value="Response_reg"/>
    <property type="match status" value="1"/>
</dbReference>
<dbReference type="GO" id="GO:0003677">
    <property type="term" value="F:DNA binding"/>
    <property type="evidence" value="ECO:0007669"/>
    <property type="project" value="UniProtKB-KW"/>
</dbReference>
<dbReference type="RefSeq" id="WP_170140001.1">
    <property type="nucleotide sequence ID" value="NZ_CP016353.1"/>
</dbReference>
<dbReference type="SUPFAM" id="SSF46894">
    <property type="entry name" value="C-terminal effector domain of the bipartite response regulators"/>
    <property type="match status" value="1"/>
</dbReference>
<dbReference type="PROSITE" id="PS50110">
    <property type="entry name" value="RESPONSE_REGULATORY"/>
    <property type="match status" value="1"/>
</dbReference>
<dbReference type="InterPro" id="IPR036388">
    <property type="entry name" value="WH-like_DNA-bd_sf"/>
</dbReference>
<dbReference type="EMBL" id="FMZE01000001">
    <property type="protein sequence ID" value="SDC32690.1"/>
    <property type="molecule type" value="Genomic_DNA"/>
</dbReference>
<name>A0A222VZF1_9PSEU</name>
<dbReference type="Pfam" id="PF00196">
    <property type="entry name" value="GerE"/>
    <property type="match status" value="1"/>
</dbReference>
<dbReference type="SUPFAM" id="SSF52172">
    <property type="entry name" value="CheY-like"/>
    <property type="match status" value="1"/>
</dbReference>
<dbReference type="GO" id="GO:0000160">
    <property type="term" value="P:phosphorelay signal transduction system"/>
    <property type="evidence" value="ECO:0007669"/>
    <property type="project" value="InterPro"/>
</dbReference>